<dbReference type="Proteomes" id="UP000250003">
    <property type="component" value="Chromosome"/>
</dbReference>
<dbReference type="GO" id="GO:0004325">
    <property type="term" value="F:ferrochelatase activity"/>
    <property type="evidence" value="ECO:0007669"/>
    <property type="project" value="InterPro"/>
</dbReference>
<evidence type="ECO:0000256" key="6">
    <source>
        <dbReference type="ARBA" id="ARBA00047561"/>
    </source>
</evidence>
<comment type="pathway">
    <text evidence="1">Porphyrin-containing compound metabolism; siroheme biosynthesis; sirohydrochlorin from precorrin-2: step 1/1.</text>
</comment>
<dbReference type="InterPro" id="IPR036291">
    <property type="entry name" value="NAD(P)-bd_dom_sf"/>
</dbReference>
<dbReference type="EC" id="1.3.1.76" evidence="2"/>
<evidence type="ECO:0000313" key="7">
    <source>
        <dbReference type="EMBL" id="AWY98349.1"/>
    </source>
</evidence>
<keyword evidence="5" id="KW-0627">Porphyrin biosynthesis</keyword>
<dbReference type="Gene3D" id="3.40.50.720">
    <property type="entry name" value="NAD(P)-binding Rossmann-like Domain"/>
    <property type="match status" value="1"/>
</dbReference>
<dbReference type="PANTHER" id="PTHR35330:SF1">
    <property type="entry name" value="SIROHEME BIOSYNTHESIS PROTEIN MET8"/>
    <property type="match status" value="1"/>
</dbReference>
<keyword evidence="8" id="KW-1185">Reference proteome</keyword>
<dbReference type="UniPathway" id="UPA00262">
    <property type="reaction ID" value="UER00222"/>
</dbReference>
<dbReference type="PANTHER" id="PTHR35330">
    <property type="entry name" value="SIROHEME BIOSYNTHESIS PROTEIN MET8"/>
    <property type="match status" value="1"/>
</dbReference>
<evidence type="ECO:0000256" key="5">
    <source>
        <dbReference type="ARBA" id="ARBA00023244"/>
    </source>
</evidence>
<evidence type="ECO:0000313" key="8">
    <source>
        <dbReference type="Proteomes" id="UP000250003"/>
    </source>
</evidence>
<evidence type="ECO:0000256" key="4">
    <source>
        <dbReference type="ARBA" id="ARBA00023027"/>
    </source>
</evidence>
<accession>A0A2Z4UBY3</accession>
<sequence length="164" mass="18340">MKTEEKKFFPMFVDLSEKKAVVLGAGVIATRRVKTLLDFVGELAVIAPVCTEEMASLAAEGKLVYRQKSYEREDLYDADLVLAATDDEKVNEDIYSACKCLGIPVNTASNQLKCDFHFPGILEYDGVVLGFNGSGKNHKKVKEVRQKTQKALEQSRKEEEICEK</sequence>
<protein>
    <recommendedName>
        <fullName evidence="2">precorrin-2 dehydrogenase</fullName>
        <ecNumber evidence="2">1.3.1.76</ecNumber>
    </recommendedName>
</protein>
<dbReference type="RefSeq" id="WP_111919838.1">
    <property type="nucleotide sequence ID" value="NZ_CAUWHR010000007.1"/>
</dbReference>
<dbReference type="EMBL" id="CP030280">
    <property type="protein sequence ID" value="AWY98349.1"/>
    <property type="molecule type" value="Genomic_DNA"/>
</dbReference>
<name>A0A2Z4UBY3_9FIRM</name>
<dbReference type="InterPro" id="IPR028161">
    <property type="entry name" value="Met8-like"/>
</dbReference>
<keyword evidence="4" id="KW-0520">NAD</keyword>
<dbReference type="KEGG" id="blau:DQQ01_09525"/>
<dbReference type="GO" id="GO:0043115">
    <property type="term" value="F:precorrin-2 dehydrogenase activity"/>
    <property type="evidence" value="ECO:0007669"/>
    <property type="project" value="UniProtKB-EC"/>
</dbReference>
<dbReference type="Pfam" id="PF13241">
    <property type="entry name" value="NAD_binding_7"/>
    <property type="match status" value="1"/>
</dbReference>
<dbReference type="OrthoDB" id="9773765at2"/>
<dbReference type="GO" id="GO:0019354">
    <property type="term" value="P:siroheme biosynthetic process"/>
    <property type="evidence" value="ECO:0007669"/>
    <property type="project" value="UniProtKB-UniPathway"/>
</dbReference>
<reference evidence="8" key="1">
    <citation type="submission" date="2018-06" db="EMBL/GenBank/DDBJ databases">
        <title>Description of Blautia argi sp. nov., a new anaerobic isolated from dog feces.</title>
        <authorList>
            <person name="Chang Y.-H."/>
            <person name="Paek J."/>
            <person name="Shin Y."/>
        </authorList>
    </citation>
    <scope>NUCLEOTIDE SEQUENCE [LARGE SCALE GENOMIC DNA]</scope>
    <source>
        <strain evidence="8">KCTC 15426</strain>
    </source>
</reference>
<dbReference type="NCBIfam" id="TIGR01470">
    <property type="entry name" value="cysG_Nterm"/>
    <property type="match status" value="1"/>
</dbReference>
<gene>
    <name evidence="7" type="ORF">DQQ01_09525</name>
</gene>
<evidence type="ECO:0000256" key="3">
    <source>
        <dbReference type="ARBA" id="ARBA00023002"/>
    </source>
</evidence>
<evidence type="ECO:0000256" key="1">
    <source>
        <dbReference type="ARBA" id="ARBA00005010"/>
    </source>
</evidence>
<proteinExistence type="predicted"/>
<organism evidence="7 8">
    <name type="scientific">Blautia argi</name>
    <dbReference type="NCBI Taxonomy" id="1912897"/>
    <lineage>
        <taxon>Bacteria</taxon>
        <taxon>Bacillati</taxon>
        <taxon>Bacillota</taxon>
        <taxon>Clostridia</taxon>
        <taxon>Lachnospirales</taxon>
        <taxon>Lachnospiraceae</taxon>
        <taxon>Blautia</taxon>
    </lineage>
</organism>
<dbReference type="InterPro" id="IPR006367">
    <property type="entry name" value="Sirohaem_synthase_N"/>
</dbReference>
<comment type="catalytic activity">
    <reaction evidence="6">
        <text>precorrin-2 + NAD(+) = sirohydrochlorin + NADH + 2 H(+)</text>
        <dbReference type="Rhea" id="RHEA:15613"/>
        <dbReference type="ChEBI" id="CHEBI:15378"/>
        <dbReference type="ChEBI" id="CHEBI:57540"/>
        <dbReference type="ChEBI" id="CHEBI:57945"/>
        <dbReference type="ChEBI" id="CHEBI:58351"/>
        <dbReference type="ChEBI" id="CHEBI:58827"/>
        <dbReference type="EC" id="1.3.1.76"/>
    </reaction>
</comment>
<evidence type="ECO:0000256" key="2">
    <source>
        <dbReference type="ARBA" id="ARBA00012400"/>
    </source>
</evidence>
<dbReference type="AlphaFoldDB" id="A0A2Z4UBY3"/>
<dbReference type="SUPFAM" id="SSF51735">
    <property type="entry name" value="NAD(P)-binding Rossmann-fold domains"/>
    <property type="match status" value="1"/>
</dbReference>
<keyword evidence="3" id="KW-0560">Oxidoreductase</keyword>